<organism evidence="3 4">
    <name type="scientific">Pseudonocardia petroleophila</name>
    <dbReference type="NCBI Taxonomy" id="37331"/>
    <lineage>
        <taxon>Bacteria</taxon>
        <taxon>Bacillati</taxon>
        <taxon>Actinomycetota</taxon>
        <taxon>Actinomycetes</taxon>
        <taxon>Pseudonocardiales</taxon>
        <taxon>Pseudonocardiaceae</taxon>
        <taxon>Pseudonocardia</taxon>
    </lineage>
</organism>
<sequence>MTASRSGWGPHPVVAAQRAHRAAHLQLRVADGITAFAGSMPFVYLHTAVFAVWMLLVESSPWPTLTLVVSLEAIFLSTFVMIGQNRQAAFQQAKATHDFVEQELELRTNTDITRAIHVLTAELHRRLLDDRPTPSEEPFARIGTAAPTEPSGDAAAGRNGPNPGVPRP</sequence>
<evidence type="ECO:0000256" key="2">
    <source>
        <dbReference type="SAM" id="Phobius"/>
    </source>
</evidence>
<feature type="region of interest" description="Disordered" evidence="1">
    <location>
        <begin position="129"/>
        <end position="168"/>
    </location>
</feature>
<feature type="transmembrane region" description="Helical" evidence="2">
    <location>
        <begin position="62"/>
        <end position="82"/>
    </location>
</feature>
<dbReference type="EMBL" id="CP060131">
    <property type="protein sequence ID" value="QNG51367.1"/>
    <property type="molecule type" value="Genomic_DNA"/>
</dbReference>
<evidence type="ECO:0000256" key="1">
    <source>
        <dbReference type="SAM" id="MobiDB-lite"/>
    </source>
</evidence>
<keyword evidence="2" id="KW-0472">Membrane</keyword>
<dbReference type="AlphaFoldDB" id="A0A7G7MF06"/>
<dbReference type="Pfam" id="PF06210">
    <property type="entry name" value="DUF1003"/>
    <property type="match status" value="1"/>
</dbReference>
<protein>
    <submittedName>
        <fullName evidence="3">DUF1003 domain-containing protein</fullName>
    </submittedName>
</protein>
<reference evidence="3 4" key="1">
    <citation type="submission" date="2020-08" db="EMBL/GenBank/DDBJ databases">
        <authorList>
            <person name="Mo P."/>
        </authorList>
    </citation>
    <scope>NUCLEOTIDE SEQUENCE [LARGE SCALE GENOMIC DNA]</scope>
    <source>
        <strain evidence="3 4">CGMCC 4.1532</strain>
    </source>
</reference>
<dbReference type="RefSeq" id="WP_185718122.1">
    <property type="nucleotide sequence ID" value="NZ_BAAAWI010000001.1"/>
</dbReference>
<dbReference type="KEGG" id="ppel:H6H00_24995"/>
<dbReference type="InterPro" id="IPR010406">
    <property type="entry name" value="DUF1003"/>
</dbReference>
<evidence type="ECO:0000313" key="4">
    <source>
        <dbReference type="Proteomes" id="UP000515728"/>
    </source>
</evidence>
<evidence type="ECO:0000313" key="3">
    <source>
        <dbReference type="EMBL" id="QNG51367.1"/>
    </source>
</evidence>
<keyword evidence="2" id="KW-0812">Transmembrane</keyword>
<feature type="transmembrane region" description="Helical" evidence="2">
    <location>
        <begin position="33"/>
        <end position="56"/>
    </location>
</feature>
<dbReference type="Proteomes" id="UP000515728">
    <property type="component" value="Chromosome"/>
</dbReference>
<proteinExistence type="predicted"/>
<accession>A0A7G7MF06</accession>
<gene>
    <name evidence="3" type="ORF">H6H00_24995</name>
</gene>
<keyword evidence="4" id="KW-1185">Reference proteome</keyword>
<name>A0A7G7MF06_9PSEU</name>
<keyword evidence="2" id="KW-1133">Transmembrane helix</keyword>